<protein>
    <recommendedName>
        <fullName evidence="4">DUF2066 domain-containing protein</fullName>
    </recommendedName>
</protein>
<sequence>MRASILALFLLCASVLTVQAQTADVVMGEVAVANRSDATRAAALPQVFAEAIRRLTPETAPQDRVDLAAALEADPLVLQRFEYEQVIRPTASGIPSIKLMLRAWFNVPKARSLLVNAGVPVWPGGGVGATLWLVDDSSDQRRLVDGNEPGLLDGLGKALGVQGVRVMPALNDLEDWRMVDALSEDGVAEALPVAALRTGAEPAVLAWLRAADTGLVAQWYVHAAGRDHRFTSEGEDIAGTLAAGAPTLLELFAAALAVRPESVIESSADVDRGAGDYVIWLTGLDRAGSYVQALELLRAQPMVTGVSPEQADGTRVRVRAQVSAPLGQLLALLAADGRLRVLADKPEDADLSLQWQP</sequence>
<name>A0A4V3UU84_9GAMM</name>
<evidence type="ECO:0000256" key="1">
    <source>
        <dbReference type="SAM" id="SignalP"/>
    </source>
</evidence>
<comment type="caution">
    <text evidence="2">The sequence shown here is derived from an EMBL/GenBank/DDBJ whole genome shotgun (WGS) entry which is preliminary data.</text>
</comment>
<feature type="chain" id="PRO_5030104888" description="DUF2066 domain-containing protein" evidence="1">
    <location>
        <begin position="21"/>
        <end position="357"/>
    </location>
</feature>
<organism evidence="2 3">
    <name type="scientific">Pseudofulvimonas gallinarii</name>
    <dbReference type="NCBI Taxonomy" id="634155"/>
    <lineage>
        <taxon>Bacteria</taxon>
        <taxon>Pseudomonadati</taxon>
        <taxon>Pseudomonadota</taxon>
        <taxon>Gammaproteobacteria</taxon>
        <taxon>Lysobacterales</taxon>
        <taxon>Rhodanobacteraceae</taxon>
        <taxon>Pseudofulvimonas</taxon>
    </lineage>
</organism>
<proteinExistence type="predicted"/>
<evidence type="ECO:0000313" key="3">
    <source>
        <dbReference type="Proteomes" id="UP000294599"/>
    </source>
</evidence>
<feature type="signal peptide" evidence="1">
    <location>
        <begin position="1"/>
        <end position="20"/>
    </location>
</feature>
<dbReference type="RefSeq" id="WP_164484198.1">
    <property type="nucleotide sequence ID" value="NZ_JBHLWF010000088.1"/>
</dbReference>
<gene>
    <name evidence="2" type="ORF">EDC25_1045</name>
</gene>
<keyword evidence="1" id="KW-0732">Signal</keyword>
<evidence type="ECO:0008006" key="4">
    <source>
        <dbReference type="Google" id="ProtNLM"/>
    </source>
</evidence>
<dbReference type="Pfam" id="PF09839">
    <property type="entry name" value="DUF2066"/>
    <property type="match status" value="1"/>
</dbReference>
<dbReference type="EMBL" id="SMAF01000004">
    <property type="protein sequence ID" value="TCT00018.1"/>
    <property type="molecule type" value="Genomic_DNA"/>
</dbReference>
<dbReference type="InterPro" id="IPR018642">
    <property type="entry name" value="DUF2066"/>
</dbReference>
<accession>A0A4V3UU84</accession>
<evidence type="ECO:0000313" key="2">
    <source>
        <dbReference type="EMBL" id="TCT00018.1"/>
    </source>
</evidence>
<dbReference type="Proteomes" id="UP000294599">
    <property type="component" value="Unassembled WGS sequence"/>
</dbReference>
<dbReference type="AlphaFoldDB" id="A0A4V3UU84"/>
<keyword evidence="3" id="KW-1185">Reference proteome</keyword>
<reference evidence="2 3" key="1">
    <citation type="submission" date="2019-03" db="EMBL/GenBank/DDBJ databases">
        <title>Genomic Encyclopedia of Type Strains, Phase IV (KMG-IV): sequencing the most valuable type-strain genomes for metagenomic binning, comparative biology and taxonomic classification.</title>
        <authorList>
            <person name="Goeker M."/>
        </authorList>
    </citation>
    <scope>NUCLEOTIDE SEQUENCE [LARGE SCALE GENOMIC DNA]</scope>
    <source>
        <strain evidence="2 3">DSM 21944</strain>
    </source>
</reference>